<evidence type="ECO:0000256" key="5">
    <source>
        <dbReference type="ARBA" id="ARBA00022692"/>
    </source>
</evidence>
<gene>
    <name evidence="10" type="ORF">JRO89_XS06G0181000</name>
</gene>
<keyword evidence="3" id="KW-0410">Iron transport</keyword>
<dbReference type="Pfam" id="PF01988">
    <property type="entry name" value="VIT1"/>
    <property type="match status" value="1"/>
</dbReference>
<keyword evidence="3" id="KW-0406">Ion transport</keyword>
<evidence type="ECO:0000256" key="4">
    <source>
        <dbReference type="ARBA" id="ARBA00022554"/>
    </source>
</evidence>
<dbReference type="Proteomes" id="UP000827721">
    <property type="component" value="Unassembled WGS sequence"/>
</dbReference>
<evidence type="ECO:0000256" key="3">
    <source>
        <dbReference type="ARBA" id="ARBA00022496"/>
    </source>
</evidence>
<evidence type="ECO:0000313" key="11">
    <source>
        <dbReference type="Proteomes" id="UP000827721"/>
    </source>
</evidence>
<reference evidence="10 11" key="1">
    <citation type="submission" date="2021-02" db="EMBL/GenBank/DDBJ databases">
        <title>Plant Genome Project.</title>
        <authorList>
            <person name="Zhang R.-G."/>
        </authorList>
    </citation>
    <scope>NUCLEOTIDE SEQUENCE [LARGE SCALE GENOMIC DNA]</scope>
    <source>
        <tissue evidence="10">Leaves</tissue>
    </source>
</reference>
<evidence type="ECO:0000256" key="7">
    <source>
        <dbReference type="ARBA" id="ARBA00023136"/>
    </source>
</evidence>
<keyword evidence="6 9" id="KW-1133">Transmembrane helix</keyword>
<evidence type="ECO:0000256" key="8">
    <source>
        <dbReference type="ARBA" id="ARBA00044464"/>
    </source>
</evidence>
<accession>A0ABQ8HYY7</accession>
<feature type="transmembrane region" description="Helical" evidence="9">
    <location>
        <begin position="75"/>
        <end position="95"/>
    </location>
</feature>
<evidence type="ECO:0000256" key="2">
    <source>
        <dbReference type="ARBA" id="ARBA00007049"/>
    </source>
</evidence>
<keyword evidence="11" id="KW-1185">Reference proteome</keyword>
<organism evidence="10 11">
    <name type="scientific">Xanthoceras sorbifolium</name>
    <dbReference type="NCBI Taxonomy" id="99658"/>
    <lineage>
        <taxon>Eukaryota</taxon>
        <taxon>Viridiplantae</taxon>
        <taxon>Streptophyta</taxon>
        <taxon>Embryophyta</taxon>
        <taxon>Tracheophyta</taxon>
        <taxon>Spermatophyta</taxon>
        <taxon>Magnoliopsida</taxon>
        <taxon>eudicotyledons</taxon>
        <taxon>Gunneridae</taxon>
        <taxon>Pentapetalae</taxon>
        <taxon>rosids</taxon>
        <taxon>malvids</taxon>
        <taxon>Sapindales</taxon>
        <taxon>Sapindaceae</taxon>
        <taxon>Xanthoceroideae</taxon>
        <taxon>Xanthoceras</taxon>
    </lineage>
</organism>
<comment type="catalytic activity">
    <reaction evidence="8">
        <text>Fe(2+)(in) = Fe(2+)(out)</text>
        <dbReference type="Rhea" id="RHEA:28486"/>
        <dbReference type="ChEBI" id="CHEBI:29033"/>
    </reaction>
    <physiologicalReaction direction="left-to-right" evidence="8">
        <dbReference type="Rhea" id="RHEA:28487"/>
    </physiologicalReaction>
</comment>
<sequence>MMGVEMAAKETKAKLLTGSLGLIAGALRIAISELVSVYTQVDTVTFQANRDLKRLARDHDHDHERTWQLMVPSPAQVALTSSLAYLLVGTVPLLASGFVEDHNMRQCIAIISASLSMLMVGVIAAVLGRASIAWSCARVLIGGLTAILIMWGKMKALGNAHVVQDVDLCGGKVPEFIEAIPVTPTVEVSRNGKAVSLSDDGSPALLDAWHEYRDSNDSNIFPSVYDESFPIDGKKSAAKVCKDYLHAPRMGSGLNSLVTDSKVDMKKGLSIGSDFSIEQYFYASKCGGGEKTWLETQSNFASG</sequence>
<comment type="similarity">
    <text evidence="2">Belongs to the CCC1 family.</text>
</comment>
<keyword evidence="5 9" id="KW-0812">Transmembrane</keyword>
<keyword evidence="4" id="KW-0926">Vacuole</keyword>
<keyword evidence="7 9" id="KW-0472">Membrane</keyword>
<protein>
    <submittedName>
        <fullName evidence="10">Uncharacterized protein</fullName>
    </submittedName>
</protein>
<dbReference type="InterPro" id="IPR008217">
    <property type="entry name" value="Ccc1_fam"/>
</dbReference>
<evidence type="ECO:0000256" key="1">
    <source>
        <dbReference type="ARBA" id="ARBA00004128"/>
    </source>
</evidence>
<proteinExistence type="inferred from homology"/>
<keyword evidence="3" id="KW-0813">Transport</keyword>
<comment type="caution">
    <text evidence="10">The sequence shown here is derived from an EMBL/GenBank/DDBJ whole genome shotgun (WGS) entry which is preliminary data.</text>
</comment>
<evidence type="ECO:0000256" key="6">
    <source>
        <dbReference type="ARBA" id="ARBA00022989"/>
    </source>
</evidence>
<dbReference type="EMBL" id="JAFEMO010000006">
    <property type="protein sequence ID" value="KAH7569536.1"/>
    <property type="molecule type" value="Genomic_DNA"/>
</dbReference>
<name>A0ABQ8HYY7_9ROSI</name>
<feature type="transmembrane region" description="Helical" evidence="9">
    <location>
        <begin position="107"/>
        <end position="126"/>
    </location>
</feature>
<dbReference type="PANTHER" id="PTHR31851">
    <property type="entry name" value="FE(2+)/MN(2+) TRANSPORTER PCL1"/>
    <property type="match status" value="1"/>
</dbReference>
<evidence type="ECO:0000313" key="10">
    <source>
        <dbReference type="EMBL" id="KAH7569536.1"/>
    </source>
</evidence>
<comment type="subcellular location">
    <subcellularLocation>
        <location evidence="1">Vacuole membrane</location>
        <topology evidence="1">Multi-pass membrane protein</topology>
    </subcellularLocation>
</comment>
<keyword evidence="3" id="KW-0408">Iron</keyword>
<evidence type="ECO:0000256" key="9">
    <source>
        <dbReference type="SAM" id="Phobius"/>
    </source>
</evidence>
<feature type="transmembrane region" description="Helical" evidence="9">
    <location>
        <begin position="132"/>
        <end position="151"/>
    </location>
</feature>